<name>A0ACD5H0P9_9CYAN</name>
<evidence type="ECO:0000313" key="2">
    <source>
        <dbReference type="Proteomes" id="UP000095472"/>
    </source>
</evidence>
<sequence>MIVLFSDAVAVTVSRSLTVQAAAAVNLTLSDAIVRVLLVFLLIAINAFFVTAEFSIVSVRRSRISQLVAVGDIQAKTVQNLQRSIDRLLSTTQLGITLSSLALGWIGESTMAVLIARGMTQLPIPNNAKQFLTHSVSIPIAFLLIAYLQIVLGELCPKSVALLYSEQLA</sequence>
<reference evidence="1 2" key="1">
    <citation type="journal article" date="2016" name="Genome Announc.">
        <title>Draft Genome Sequence of the Thermotolerant Cyanobacterium Desertifilum sp. IPPAS B-1220.</title>
        <authorList>
            <person name="Mironov K.S."/>
            <person name="Sinetova M.A."/>
            <person name="Bolatkhan K."/>
            <person name="Zayadan B.K."/>
            <person name="Ustinova V.V."/>
            <person name="Kupriyanova E.V."/>
            <person name="Skrypnik A.N."/>
            <person name="Gogoleva N.E."/>
            <person name="Gogolev Y.V."/>
            <person name="Los D.A."/>
        </authorList>
    </citation>
    <scope>NUCLEOTIDE SEQUENCE [LARGE SCALE GENOMIC DNA]</scope>
    <source>
        <strain evidence="1 2">IPPAS B-1220</strain>
    </source>
</reference>
<dbReference type="EMBL" id="CP182909">
    <property type="protein sequence ID" value="XPM66678.1"/>
    <property type="molecule type" value="Genomic_DNA"/>
</dbReference>
<protein>
    <submittedName>
        <fullName evidence="1">CNNM domain-containing protein</fullName>
    </submittedName>
</protein>
<keyword evidence="2" id="KW-1185">Reference proteome</keyword>
<gene>
    <name evidence="1" type="ORF">BH720_016305</name>
</gene>
<accession>A0ACD5H0P9</accession>
<evidence type="ECO:0000313" key="1">
    <source>
        <dbReference type="EMBL" id="XPM66678.1"/>
    </source>
</evidence>
<organism evidence="1 2">
    <name type="scientific">Desertifilum tharense IPPAS B-1220</name>
    <dbReference type="NCBI Taxonomy" id="1781255"/>
    <lineage>
        <taxon>Bacteria</taxon>
        <taxon>Bacillati</taxon>
        <taxon>Cyanobacteriota</taxon>
        <taxon>Cyanophyceae</taxon>
        <taxon>Desertifilales</taxon>
        <taxon>Desertifilaceae</taxon>
        <taxon>Desertifilum</taxon>
    </lineage>
</organism>
<dbReference type="Proteomes" id="UP000095472">
    <property type="component" value="Chromosome"/>
</dbReference>
<proteinExistence type="predicted"/>